<reference evidence="2" key="1">
    <citation type="journal article" date="2023" name="Front. Plant Sci.">
        <title>Chromosomal-level genome assembly of Melastoma candidum provides insights into trichome evolution.</title>
        <authorList>
            <person name="Zhong Y."/>
            <person name="Wu W."/>
            <person name="Sun C."/>
            <person name="Zou P."/>
            <person name="Liu Y."/>
            <person name="Dai S."/>
            <person name="Zhou R."/>
        </authorList>
    </citation>
    <scope>NUCLEOTIDE SEQUENCE [LARGE SCALE GENOMIC DNA]</scope>
</reference>
<gene>
    <name evidence="1" type="ORF">MLD38_011311</name>
</gene>
<comment type="caution">
    <text evidence="1">The sequence shown here is derived from an EMBL/GenBank/DDBJ whole genome shotgun (WGS) entry which is preliminary data.</text>
</comment>
<sequence>MMRKFPKETSLFMKAFGEIELYRKEQLNTGSKILKEAPLSLGGPLIQQRFPLVALTQKVIRDGHPEVVPGVVYYLNQSATMKVIEEIMSGVALATEYWFFWAFRAGAGASFLTRQQEQHGQSATIPRFNSNGWHVR</sequence>
<dbReference type="EMBL" id="CM042883">
    <property type="protein sequence ID" value="KAI4373153.1"/>
    <property type="molecule type" value="Genomic_DNA"/>
</dbReference>
<evidence type="ECO:0000313" key="1">
    <source>
        <dbReference type="EMBL" id="KAI4373153.1"/>
    </source>
</evidence>
<evidence type="ECO:0000313" key="2">
    <source>
        <dbReference type="Proteomes" id="UP001057402"/>
    </source>
</evidence>
<name>A0ACB9R2N0_9MYRT</name>
<organism evidence="1 2">
    <name type="scientific">Melastoma candidum</name>
    <dbReference type="NCBI Taxonomy" id="119954"/>
    <lineage>
        <taxon>Eukaryota</taxon>
        <taxon>Viridiplantae</taxon>
        <taxon>Streptophyta</taxon>
        <taxon>Embryophyta</taxon>
        <taxon>Tracheophyta</taxon>
        <taxon>Spermatophyta</taxon>
        <taxon>Magnoliopsida</taxon>
        <taxon>eudicotyledons</taxon>
        <taxon>Gunneridae</taxon>
        <taxon>Pentapetalae</taxon>
        <taxon>rosids</taxon>
        <taxon>malvids</taxon>
        <taxon>Myrtales</taxon>
        <taxon>Melastomataceae</taxon>
        <taxon>Melastomatoideae</taxon>
        <taxon>Melastomateae</taxon>
        <taxon>Melastoma</taxon>
    </lineage>
</organism>
<keyword evidence="2" id="KW-1185">Reference proteome</keyword>
<dbReference type="Proteomes" id="UP001057402">
    <property type="component" value="Chromosome 4"/>
</dbReference>
<accession>A0ACB9R2N0</accession>
<protein>
    <submittedName>
        <fullName evidence="1">Uncharacterized protein</fullName>
    </submittedName>
</protein>
<proteinExistence type="predicted"/>